<gene>
    <name evidence="1" type="ORF">SAMN04489750_1778</name>
</gene>
<keyword evidence="2" id="KW-1185">Reference proteome</keyword>
<reference evidence="2" key="1">
    <citation type="submission" date="2016-10" db="EMBL/GenBank/DDBJ databases">
        <authorList>
            <person name="Varghese N."/>
            <person name="Submissions S."/>
        </authorList>
    </citation>
    <scope>NUCLEOTIDE SEQUENCE [LARGE SCALE GENOMIC DNA]</scope>
    <source>
        <strain evidence="2">DSM 22951</strain>
    </source>
</reference>
<dbReference type="AlphaFoldDB" id="A0A2Y8ZSL8"/>
<dbReference type="Proteomes" id="UP000250028">
    <property type="component" value="Unassembled WGS sequence"/>
</dbReference>
<sequence>MPSDTTEPETTDVLVVATVTVRLQCGDNPIRTEVAVDIPDPRVTDLALTTVPRALRNAAEAADRHVPPVITLPTELTDHFDEDA</sequence>
<dbReference type="EMBL" id="UESZ01000001">
    <property type="protein sequence ID" value="SSA34456.1"/>
    <property type="molecule type" value="Genomic_DNA"/>
</dbReference>
<accession>A0A2Y8ZSL8</accession>
<proteinExistence type="predicted"/>
<name>A0A2Y8ZSL8_9MICO</name>
<protein>
    <submittedName>
        <fullName evidence="1">Uncharacterized protein</fullName>
    </submittedName>
</protein>
<dbReference type="RefSeq" id="WP_109685057.1">
    <property type="nucleotide sequence ID" value="NZ_QGDN01000001.1"/>
</dbReference>
<evidence type="ECO:0000313" key="2">
    <source>
        <dbReference type="Proteomes" id="UP000250028"/>
    </source>
</evidence>
<organism evidence="1 2">
    <name type="scientific">Branchiibius hedensis</name>
    <dbReference type="NCBI Taxonomy" id="672460"/>
    <lineage>
        <taxon>Bacteria</taxon>
        <taxon>Bacillati</taxon>
        <taxon>Actinomycetota</taxon>
        <taxon>Actinomycetes</taxon>
        <taxon>Micrococcales</taxon>
        <taxon>Dermacoccaceae</taxon>
        <taxon>Branchiibius</taxon>
    </lineage>
</organism>
<evidence type="ECO:0000313" key="1">
    <source>
        <dbReference type="EMBL" id="SSA34456.1"/>
    </source>
</evidence>